<feature type="signal peptide" evidence="2">
    <location>
        <begin position="1"/>
        <end position="18"/>
    </location>
</feature>
<protein>
    <submittedName>
        <fullName evidence="3">Uncharacterized protein</fullName>
    </submittedName>
</protein>
<dbReference type="AlphaFoldDB" id="A0ABC8XD70"/>
<reference evidence="3" key="1">
    <citation type="submission" date="2024-10" db="EMBL/GenBank/DDBJ databases">
        <authorList>
            <person name="Ryan C."/>
        </authorList>
    </citation>
    <scope>NUCLEOTIDE SEQUENCE [LARGE SCALE GENOMIC DNA]</scope>
</reference>
<evidence type="ECO:0000313" key="4">
    <source>
        <dbReference type="Proteomes" id="UP001497457"/>
    </source>
</evidence>
<keyword evidence="4" id="KW-1185">Reference proteome</keyword>
<keyword evidence="2" id="KW-0732">Signal</keyword>
<sequence>MTIIVVPLSCSTLGAAAACCPTYSSRSSSSRGSCARGTSAVLLGRRRGVLMRRGQVVPSRSCCSCTGTAATAGVRGCGAYLYRCRRRRPDPCGPRGGDPWSHDGSPSGSSQDARRSRGGTGLAAAPPSLDSENADVAKIYTIRLRSAPTARPRSDHLRKGEIRRQITGVECI</sequence>
<evidence type="ECO:0000313" key="3">
    <source>
        <dbReference type="EMBL" id="CAL4925008.1"/>
    </source>
</evidence>
<organism evidence="3 4">
    <name type="scientific">Urochloa decumbens</name>
    <dbReference type="NCBI Taxonomy" id="240449"/>
    <lineage>
        <taxon>Eukaryota</taxon>
        <taxon>Viridiplantae</taxon>
        <taxon>Streptophyta</taxon>
        <taxon>Embryophyta</taxon>
        <taxon>Tracheophyta</taxon>
        <taxon>Spermatophyta</taxon>
        <taxon>Magnoliopsida</taxon>
        <taxon>Liliopsida</taxon>
        <taxon>Poales</taxon>
        <taxon>Poaceae</taxon>
        <taxon>PACMAD clade</taxon>
        <taxon>Panicoideae</taxon>
        <taxon>Panicodae</taxon>
        <taxon>Paniceae</taxon>
        <taxon>Melinidinae</taxon>
        <taxon>Urochloa</taxon>
    </lineage>
</organism>
<evidence type="ECO:0000256" key="1">
    <source>
        <dbReference type="SAM" id="MobiDB-lite"/>
    </source>
</evidence>
<accession>A0ABC8XD70</accession>
<feature type="region of interest" description="Disordered" evidence="1">
    <location>
        <begin position="92"/>
        <end position="130"/>
    </location>
</feature>
<evidence type="ECO:0000256" key="2">
    <source>
        <dbReference type="SAM" id="SignalP"/>
    </source>
</evidence>
<feature type="chain" id="PRO_5044779699" evidence="2">
    <location>
        <begin position="19"/>
        <end position="172"/>
    </location>
</feature>
<dbReference type="EMBL" id="OZ075124">
    <property type="protein sequence ID" value="CAL4925008.1"/>
    <property type="molecule type" value="Genomic_DNA"/>
</dbReference>
<name>A0ABC8XD70_9POAL</name>
<gene>
    <name evidence="3" type="ORF">URODEC1_LOCUS23108</name>
</gene>
<proteinExistence type="predicted"/>
<dbReference type="Proteomes" id="UP001497457">
    <property type="component" value="Chromosome 14rd"/>
</dbReference>